<protein>
    <submittedName>
        <fullName evidence="1">Uncharacterized protein</fullName>
    </submittedName>
</protein>
<proteinExistence type="predicted"/>
<dbReference type="Proteomes" id="UP001153269">
    <property type="component" value="Unassembled WGS sequence"/>
</dbReference>
<organism evidence="1 2">
    <name type="scientific">Pleuronectes platessa</name>
    <name type="common">European plaice</name>
    <dbReference type="NCBI Taxonomy" id="8262"/>
    <lineage>
        <taxon>Eukaryota</taxon>
        <taxon>Metazoa</taxon>
        <taxon>Chordata</taxon>
        <taxon>Craniata</taxon>
        <taxon>Vertebrata</taxon>
        <taxon>Euteleostomi</taxon>
        <taxon>Actinopterygii</taxon>
        <taxon>Neopterygii</taxon>
        <taxon>Teleostei</taxon>
        <taxon>Neoteleostei</taxon>
        <taxon>Acanthomorphata</taxon>
        <taxon>Carangaria</taxon>
        <taxon>Pleuronectiformes</taxon>
        <taxon>Pleuronectoidei</taxon>
        <taxon>Pleuronectidae</taxon>
        <taxon>Pleuronectes</taxon>
    </lineage>
</organism>
<gene>
    <name evidence="1" type="ORF">PLEPLA_LOCUS5106</name>
</gene>
<dbReference type="EMBL" id="CADEAL010000258">
    <property type="protein sequence ID" value="CAB1417304.1"/>
    <property type="molecule type" value="Genomic_DNA"/>
</dbReference>
<accession>A0A9N7YAJ8</accession>
<comment type="caution">
    <text evidence="1">The sequence shown here is derived from an EMBL/GenBank/DDBJ whole genome shotgun (WGS) entry which is preliminary data.</text>
</comment>
<reference evidence="1" key="1">
    <citation type="submission" date="2020-03" db="EMBL/GenBank/DDBJ databases">
        <authorList>
            <person name="Weist P."/>
        </authorList>
    </citation>
    <scope>NUCLEOTIDE SEQUENCE</scope>
</reference>
<evidence type="ECO:0000313" key="1">
    <source>
        <dbReference type="EMBL" id="CAB1417304.1"/>
    </source>
</evidence>
<dbReference type="AlphaFoldDB" id="A0A9N7YAJ8"/>
<evidence type="ECO:0000313" key="2">
    <source>
        <dbReference type="Proteomes" id="UP001153269"/>
    </source>
</evidence>
<sequence>MEVEQGGRTKAEEVVESRRLLLVIGQQLIGPSVTIWRRRASLASWPIPIWVSWLCSDNTALRRVRVATSLTCPTNTGAPRRVTARITRLPLFA</sequence>
<feature type="non-terminal residue" evidence="1">
    <location>
        <position position="93"/>
    </location>
</feature>
<name>A0A9N7YAJ8_PLEPL</name>
<keyword evidence="2" id="KW-1185">Reference proteome</keyword>